<keyword evidence="3 6" id="KW-0808">Transferase</keyword>
<dbReference type="SUPFAM" id="SSF55048">
    <property type="entry name" value="Probable ACP-binding domain of malonyl-CoA ACP transacylase"/>
    <property type="match status" value="1"/>
</dbReference>
<evidence type="ECO:0000256" key="5">
    <source>
        <dbReference type="ARBA" id="ARBA00048462"/>
    </source>
</evidence>
<accession>A0A6L2R637</accession>
<evidence type="ECO:0000256" key="3">
    <source>
        <dbReference type="ARBA" id="ARBA00022679"/>
    </source>
</evidence>
<evidence type="ECO:0000256" key="7">
    <source>
        <dbReference type="PIRSR" id="PIRSR000446-1"/>
    </source>
</evidence>
<evidence type="ECO:0000256" key="6">
    <source>
        <dbReference type="PIRNR" id="PIRNR000446"/>
    </source>
</evidence>
<proteinExistence type="inferred from homology"/>
<dbReference type="Gene3D" id="3.40.366.10">
    <property type="entry name" value="Malonyl-Coenzyme A Acyl Carrier Protein, domain 2"/>
    <property type="match status" value="1"/>
</dbReference>
<comment type="caution">
    <text evidence="9">The sequence shown here is derived from an EMBL/GenBank/DDBJ whole genome shotgun (WGS) entry which is preliminary data.</text>
</comment>
<dbReference type="PANTHER" id="PTHR42681">
    <property type="entry name" value="MALONYL-COA-ACYL CARRIER PROTEIN TRANSACYLASE, MITOCHONDRIAL"/>
    <property type="match status" value="1"/>
</dbReference>
<dbReference type="InterPro" id="IPR016035">
    <property type="entry name" value="Acyl_Trfase/lysoPLipase"/>
</dbReference>
<evidence type="ECO:0000256" key="4">
    <source>
        <dbReference type="ARBA" id="ARBA00023315"/>
    </source>
</evidence>
<dbReference type="Gene3D" id="3.30.70.250">
    <property type="entry name" value="Malonyl-CoA ACP transacylase, ACP-binding"/>
    <property type="match status" value="1"/>
</dbReference>
<dbReference type="InterPro" id="IPR016036">
    <property type="entry name" value="Malonyl_transacylase_ACP-bd"/>
</dbReference>
<dbReference type="GO" id="GO:0005829">
    <property type="term" value="C:cytosol"/>
    <property type="evidence" value="ECO:0007669"/>
    <property type="project" value="TreeGrafter"/>
</dbReference>
<dbReference type="InterPro" id="IPR050858">
    <property type="entry name" value="Mal-CoA-ACP_Trans/PKS_FabD"/>
</dbReference>
<evidence type="ECO:0000313" key="10">
    <source>
        <dbReference type="Proteomes" id="UP000505077"/>
    </source>
</evidence>
<protein>
    <recommendedName>
        <fullName evidence="2 6">Malonyl CoA-acyl carrier protein transacylase</fullName>
        <ecNumber evidence="1 6">2.3.1.39</ecNumber>
    </recommendedName>
</protein>
<organism evidence="9 10">
    <name type="scientific">Candidatus Desulfovibrio kirbyi</name>
    <dbReference type="NCBI Taxonomy" id="2696086"/>
    <lineage>
        <taxon>Bacteria</taxon>
        <taxon>Pseudomonadati</taxon>
        <taxon>Thermodesulfobacteriota</taxon>
        <taxon>Desulfovibrionia</taxon>
        <taxon>Desulfovibrionales</taxon>
        <taxon>Desulfovibrionaceae</taxon>
        <taxon>Desulfovibrio</taxon>
    </lineage>
</organism>
<dbReference type="GO" id="GO:0006633">
    <property type="term" value="P:fatty acid biosynthetic process"/>
    <property type="evidence" value="ECO:0007669"/>
    <property type="project" value="TreeGrafter"/>
</dbReference>
<dbReference type="SMART" id="SM00827">
    <property type="entry name" value="PKS_AT"/>
    <property type="match status" value="1"/>
</dbReference>
<reference evidence="9 10" key="1">
    <citation type="journal article" date="2020" name="ISME J.">
        <title>Parallel Reductive Genome Evolution in Desulfovibrio Ectosymbionts Independently Acquired by Trichonympha Protists in the Termite Gut.</title>
        <authorList>
            <person name="Takeuchi M."/>
            <person name="Kuwahara H."/>
            <person name="Murakami T."/>
            <person name="Takahashi K."/>
            <person name="Kajitani R."/>
            <person name="Toyoda A."/>
            <person name="Itoh T."/>
            <person name="Ohkuma M."/>
            <person name="Hongoh Y."/>
        </authorList>
    </citation>
    <scope>NUCLEOTIDE SEQUENCE [LARGE SCALE GENOMIC DNA]</scope>
    <source>
        <strain evidence="9">ZnDsv-02</strain>
    </source>
</reference>
<sequence length="312" mass="33959">MPQPALLFSGQGSQKSGMGRDLAEFSTDAMNLWKQAEQTARLPLREIFWEGDESAMSDTRALQPALSVVNLNLWSALAGKITPRGTAGHSLGEFSALAAAGALSFKETLEITALRGRLMSEADSHAKGGMAAIVKLPLEQVQAIVEEITSTTNGPLIIANHNTPVQFVVSGAKETVSRACDKARERKGHGIELKVSGAFHSLMMQEADRELAVLLRKARWQKPRFPVYCNSNGQAVYDAESAQNAVLAQMTSPVLWIDTLRNQYADGVRSWLEIGPKALLGKMIAPCLVESDMQDIRILLVNTLETVQQFSL</sequence>
<feature type="domain" description="Malonyl-CoA:ACP transacylase (MAT)" evidence="8">
    <location>
        <begin position="7"/>
        <end position="306"/>
    </location>
</feature>
<dbReference type="PIRSF" id="PIRSF000446">
    <property type="entry name" value="Mct"/>
    <property type="match status" value="1"/>
</dbReference>
<dbReference type="AlphaFoldDB" id="A0A6L2R637"/>
<feature type="active site" evidence="7">
    <location>
        <position position="90"/>
    </location>
</feature>
<dbReference type="Proteomes" id="UP000505077">
    <property type="component" value="Unassembled WGS sequence"/>
</dbReference>
<dbReference type="GO" id="GO:0004314">
    <property type="term" value="F:[acyl-carrier-protein] S-malonyltransferase activity"/>
    <property type="evidence" value="ECO:0007669"/>
    <property type="project" value="UniProtKB-EC"/>
</dbReference>
<keyword evidence="4 6" id="KW-0012">Acyltransferase</keyword>
<dbReference type="EC" id="2.3.1.39" evidence="1 6"/>
<dbReference type="InterPro" id="IPR014043">
    <property type="entry name" value="Acyl_transferase_dom"/>
</dbReference>
<dbReference type="EMBL" id="BLLL01000008">
    <property type="protein sequence ID" value="GFH63038.1"/>
    <property type="molecule type" value="Genomic_DNA"/>
</dbReference>
<gene>
    <name evidence="9" type="primary">fabD</name>
    <name evidence="9" type="ORF">ZNDK_0809</name>
</gene>
<dbReference type="SUPFAM" id="SSF52151">
    <property type="entry name" value="FabD/lysophospholipase-like"/>
    <property type="match status" value="1"/>
</dbReference>
<dbReference type="Pfam" id="PF00698">
    <property type="entry name" value="Acyl_transf_1"/>
    <property type="match status" value="1"/>
</dbReference>
<feature type="active site" evidence="7">
    <location>
        <position position="200"/>
    </location>
</feature>
<dbReference type="InterPro" id="IPR024925">
    <property type="entry name" value="Malonyl_CoA-ACP_transAc"/>
</dbReference>
<name>A0A6L2R637_9BACT</name>
<dbReference type="InterPro" id="IPR001227">
    <property type="entry name" value="Ac_transferase_dom_sf"/>
</dbReference>
<comment type="catalytic activity">
    <reaction evidence="5 6">
        <text>holo-[ACP] + malonyl-CoA = malonyl-[ACP] + CoA</text>
        <dbReference type="Rhea" id="RHEA:41792"/>
        <dbReference type="Rhea" id="RHEA-COMP:9623"/>
        <dbReference type="Rhea" id="RHEA-COMP:9685"/>
        <dbReference type="ChEBI" id="CHEBI:57287"/>
        <dbReference type="ChEBI" id="CHEBI:57384"/>
        <dbReference type="ChEBI" id="CHEBI:64479"/>
        <dbReference type="ChEBI" id="CHEBI:78449"/>
        <dbReference type="EC" id="2.3.1.39"/>
    </reaction>
</comment>
<evidence type="ECO:0000256" key="1">
    <source>
        <dbReference type="ARBA" id="ARBA00013258"/>
    </source>
</evidence>
<comment type="similarity">
    <text evidence="6">Belongs to the fabD family.</text>
</comment>
<evidence type="ECO:0000256" key="2">
    <source>
        <dbReference type="ARBA" id="ARBA00018953"/>
    </source>
</evidence>
<evidence type="ECO:0000313" key="9">
    <source>
        <dbReference type="EMBL" id="GFH63038.1"/>
    </source>
</evidence>
<evidence type="ECO:0000259" key="8">
    <source>
        <dbReference type="SMART" id="SM00827"/>
    </source>
</evidence>
<dbReference type="PANTHER" id="PTHR42681:SF1">
    <property type="entry name" value="MALONYL-COA-ACYL CARRIER PROTEIN TRANSACYLASE, MITOCHONDRIAL"/>
    <property type="match status" value="1"/>
</dbReference>